<organism evidence="8 9">
    <name type="scientific">Hyalella azteca</name>
    <name type="common">Amphipod</name>
    <dbReference type="NCBI Taxonomy" id="294128"/>
    <lineage>
        <taxon>Eukaryota</taxon>
        <taxon>Metazoa</taxon>
        <taxon>Ecdysozoa</taxon>
        <taxon>Arthropoda</taxon>
        <taxon>Crustacea</taxon>
        <taxon>Multicrustacea</taxon>
        <taxon>Malacostraca</taxon>
        <taxon>Eumalacostraca</taxon>
        <taxon>Peracarida</taxon>
        <taxon>Amphipoda</taxon>
        <taxon>Senticaudata</taxon>
        <taxon>Talitrida</taxon>
        <taxon>Talitroidea</taxon>
        <taxon>Hyalellidae</taxon>
        <taxon>Hyalella</taxon>
    </lineage>
</organism>
<dbReference type="KEGG" id="hazt:108678226"/>
<feature type="domain" description="Pyruvate carboxyltransferase" evidence="7">
    <location>
        <begin position="106"/>
        <end position="373"/>
    </location>
</feature>
<evidence type="ECO:0000256" key="2">
    <source>
        <dbReference type="ARBA" id="ARBA00009405"/>
    </source>
</evidence>
<dbReference type="OrthoDB" id="1905920at2759"/>
<dbReference type="Pfam" id="PF00682">
    <property type="entry name" value="HMGL-like"/>
    <property type="match status" value="1"/>
</dbReference>
<dbReference type="FunFam" id="3.20.20.70:FF:000038">
    <property type="entry name" value="Hydroxymethylglutaryl-CoA lyase, mitochondrial"/>
    <property type="match status" value="1"/>
</dbReference>
<evidence type="ECO:0000256" key="1">
    <source>
        <dbReference type="ARBA" id="ARBA00005143"/>
    </source>
</evidence>
<dbReference type="CDD" id="cd07938">
    <property type="entry name" value="DRE_TIM_HMGL"/>
    <property type="match status" value="1"/>
</dbReference>
<dbReference type="UniPathway" id="UPA00896">
    <property type="reaction ID" value="UER00863"/>
</dbReference>
<dbReference type="GO" id="GO:0046872">
    <property type="term" value="F:metal ion binding"/>
    <property type="evidence" value="ECO:0007669"/>
    <property type="project" value="UniProtKB-KW"/>
</dbReference>
<dbReference type="Proteomes" id="UP000694843">
    <property type="component" value="Unplaced"/>
</dbReference>
<dbReference type="AlphaFoldDB" id="A0A8B7P7E2"/>
<keyword evidence="5 9" id="KW-0456">Lyase</keyword>
<proteinExistence type="inferred from homology"/>
<dbReference type="PROSITE" id="PS50991">
    <property type="entry name" value="PYR_CT"/>
    <property type="match status" value="1"/>
</dbReference>
<dbReference type="PANTHER" id="PTHR42738:SF7">
    <property type="entry name" value="HYDROXYMETHYLGLUTARYL-COA LYASE"/>
    <property type="match status" value="1"/>
</dbReference>
<dbReference type="InterPro" id="IPR013785">
    <property type="entry name" value="Aldolase_TIM"/>
</dbReference>
<accession>A0A8B7P7E2</accession>
<dbReference type="OMA" id="FQMRNTH"/>
<evidence type="ECO:0000256" key="3">
    <source>
        <dbReference type="ARBA" id="ARBA00012910"/>
    </source>
</evidence>
<comment type="similarity">
    <text evidence="2">Belongs to the HMG-CoA lyase family.</text>
</comment>
<evidence type="ECO:0000313" key="9">
    <source>
        <dbReference type="RefSeq" id="XP_018022084.1"/>
    </source>
</evidence>
<dbReference type="GO" id="GO:0004419">
    <property type="term" value="F:hydroxymethylglutaryl-CoA lyase activity"/>
    <property type="evidence" value="ECO:0007669"/>
    <property type="project" value="UniProtKB-EC"/>
</dbReference>
<dbReference type="SUPFAM" id="SSF51569">
    <property type="entry name" value="Aldolase"/>
    <property type="match status" value="1"/>
</dbReference>
<dbReference type="GO" id="GO:0046951">
    <property type="term" value="P:ketone body biosynthetic process"/>
    <property type="evidence" value="ECO:0007669"/>
    <property type="project" value="TreeGrafter"/>
</dbReference>
<sequence length="401" mass="42338">MRKLYKHFSIKSNERKSTGTCLQHDGMPTAECRRDEQSTNRTRLGDMASVATACRQKISYVISGLCRRCGSFPIECSTSRPLLCQTGTQVNLLQTFSSLSSLPSSVRLVEVGPRDGLQNEPTLVPTAVKVELIHRLAEAGLKTIEATSFVSGKWVPQMADHAEVMASISRSPGVTYSVLTPNLKGFNAAIASGATEVAIFGAASESFSKKNINCSIQESLERFAAVATAAKEAGVRMRGYVSCVCGCPYEGPIDPKAVAQVSLALYELGCYEVSLGDTIGVGTPGSWAAVLREVLTVLPVTAVAVHCHDTYGQALPNILTALQAGVSVVDASVGGLGGCPYARGASGNVATEDVVYLLHGLSIDTGVDLHKLVQASDYICTAIKRPNMSKVSQAMLASSAK</sequence>
<keyword evidence="8" id="KW-1185">Reference proteome</keyword>
<dbReference type="Gene3D" id="3.20.20.70">
    <property type="entry name" value="Aldolase class I"/>
    <property type="match status" value="1"/>
</dbReference>
<evidence type="ECO:0000313" key="8">
    <source>
        <dbReference type="Proteomes" id="UP000694843"/>
    </source>
</evidence>
<dbReference type="GeneID" id="108678226"/>
<evidence type="ECO:0000256" key="4">
    <source>
        <dbReference type="ARBA" id="ARBA00022723"/>
    </source>
</evidence>
<comment type="catalytic activity">
    <reaction evidence="6">
        <text>(3S)-3-hydroxy-3-methylglutaryl-CoA = acetoacetate + acetyl-CoA</text>
        <dbReference type="Rhea" id="RHEA:24404"/>
        <dbReference type="ChEBI" id="CHEBI:13705"/>
        <dbReference type="ChEBI" id="CHEBI:43074"/>
        <dbReference type="ChEBI" id="CHEBI:57288"/>
        <dbReference type="EC" id="4.1.3.4"/>
    </reaction>
</comment>
<dbReference type="GO" id="GO:0006552">
    <property type="term" value="P:L-leucine catabolic process"/>
    <property type="evidence" value="ECO:0007669"/>
    <property type="project" value="TreeGrafter"/>
</dbReference>
<dbReference type="NCBIfam" id="NF004283">
    <property type="entry name" value="PRK05692.1"/>
    <property type="match status" value="1"/>
</dbReference>
<dbReference type="PANTHER" id="PTHR42738">
    <property type="entry name" value="HYDROXYMETHYLGLUTARYL-COA LYASE"/>
    <property type="match status" value="1"/>
</dbReference>
<dbReference type="RefSeq" id="XP_018022084.1">
    <property type="nucleotide sequence ID" value="XM_018166595.2"/>
</dbReference>
<keyword evidence="4" id="KW-0479">Metal-binding</keyword>
<comment type="pathway">
    <text evidence="1">Metabolic intermediate metabolism; (S)-3-hydroxy-3-methylglutaryl-CoA degradation; acetoacetate from (S)-3-hydroxy-3-methylglutaryl-CoA: step 1/1.</text>
</comment>
<dbReference type="InterPro" id="IPR043594">
    <property type="entry name" value="HMGL"/>
</dbReference>
<evidence type="ECO:0000256" key="5">
    <source>
        <dbReference type="ARBA" id="ARBA00023239"/>
    </source>
</evidence>
<name>A0A8B7P7E2_HYAAZ</name>
<reference evidence="9" key="1">
    <citation type="submission" date="2025-08" db="UniProtKB">
        <authorList>
            <consortium name="RefSeq"/>
        </authorList>
    </citation>
    <scope>IDENTIFICATION</scope>
    <source>
        <tissue evidence="9">Whole organism</tissue>
    </source>
</reference>
<dbReference type="InterPro" id="IPR000891">
    <property type="entry name" value="PYR_CT"/>
</dbReference>
<evidence type="ECO:0000259" key="7">
    <source>
        <dbReference type="PROSITE" id="PS50991"/>
    </source>
</evidence>
<protein>
    <recommendedName>
        <fullName evidence="3">hydroxymethylglutaryl-CoA lyase</fullName>
        <ecNumber evidence="3">4.1.3.4</ecNumber>
    </recommendedName>
</protein>
<dbReference type="EC" id="4.1.3.4" evidence="3"/>
<evidence type="ECO:0000256" key="6">
    <source>
        <dbReference type="ARBA" id="ARBA00049877"/>
    </source>
</evidence>
<gene>
    <name evidence="9" type="primary">LOC108678226</name>
</gene>